<dbReference type="InterPro" id="IPR026366">
    <property type="entry name" value="Seleno_YedE"/>
</dbReference>
<dbReference type="Pfam" id="PF04143">
    <property type="entry name" value="Sulf_transp"/>
    <property type="match status" value="1"/>
</dbReference>
<feature type="transmembrane region" description="Helical" evidence="1">
    <location>
        <begin position="124"/>
        <end position="143"/>
    </location>
</feature>
<feature type="transmembrane region" description="Helical" evidence="1">
    <location>
        <begin position="57"/>
        <end position="77"/>
    </location>
</feature>
<dbReference type="Proteomes" id="UP000552683">
    <property type="component" value="Unassembled WGS sequence"/>
</dbReference>
<dbReference type="NCBIfam" id="TIGR04112">
    <property type="entry name" value="seleno_YedE"/>
    <property type="match status" value="1"/>
</dbReference>
<feature type="transmembrane region" description="Helical" evidence="1">
    <location>
        <begin position="7"/>
        <end position="26"/>
    </location>
</feature>
<keyword evidence="3" id="KW-1185">Reference proteome</keyword>
<keyword evidence="1" id="KW-0812">Transmembrane</keyword>
<sequence length="355" mass="36824">MNLSNSKWFIVSGAALGALGALLVYFGNPGNMGVCAACFLRDTAGALGFHRTGVVQYVRPEIIGLILGGFLASVLWTKEFSATTGSSPFVRFFLGFFAMIGCLVFLGCPWRAFLRLGGGDMTAVAGVVGIFAGVCAGVFFKKLGYGLTHETKTQAAIGVLPTVIGILLLAALALGLKLGENGALFTSAKGPGSMHAPILISLGFSVVVGALMHKSKFCSVGAFGRLFKGDFSMFTGIISIVVFASIVNLALGQYKFGFEGQPIAHNDVVWNFLSMTLAGLCFSLSEGCPGKHLVQMGTGNLSSVIFVIGMAAGAAVAHNFLLASSPSAITAAAPWAVTVGFVFAVYVGFFHKKAA</sequence>
<feature type="transmembrane region" description="Helical" evidence="1">
    <location>
        <begin position="328"/>
        <end position="349"/>
    </location>
</feature>
<proteinExistence type="predicted"/>
<reference evidence="2 3" key="1">
    <citation type="submission" date="2020-08" db="EMBL/GenBank/DDBJ databases">
        <title>Complete genome and description of Campylobacter massiliensis Marseille-Q3452 sp. nov.</title>
        <authorList>
            <person name="Antezack A."/>
        </authorList>
    </citation>
    <scope>NUCLEOTIDE SEQUENCE [LARGE SCALE GENOMIC DNA]</scope>
    <source>
        <strain evidence="2 3">Marseille-Q3452</strain>
    </source>
</reference>
<keyword evidence="1" id="KW-0472">Membrane</keyword>
<organism evidence="2 3">
    <name type="scientific">Campylobacter massiliensis</name>
    <dbReference type="NCBI Taxonomy" id="2762557"/>
    <lineage>
        <taxon>Bacteria</taxon>
        <taxon>Pseudomonadati</taxon>
        <taxon>Campylobacterota</taxon>
        <taxon>Epsilonproteobacteria</taxon>
        <taxon>Campylobacterales</taxon>
        <taxon>Campylobacteraceae</taxon>
        <taxon>Campylobacter</taxon>
    </lineage>
</organism>
<keyword evidence="1" id="KW-1133">Transmembrane helix</keyword>
<evidence type="ECO:0000313" key="3">
    <source>
        <dbReference type="Proteomes" id="UP000552683"/>
    </source>
</evidence>
<feature type="transmembrane region" description="Helical" evidence="1">
    <location>
        <begin position="233"/>
        <end position="256"/>
    </location>
</feature>
<evidence type="ECO:0000313" key="2">
    <source>
        <dbReference type="EMBL" id="MBC2881719.1"/>
    </source>
</evidence>
<dbReference type="InterPro" id="IPR007272">
    <property type="entry name" value="Sulf_transp_TsuA/YedE"/>
</dbReference>
<dbReference type="EMBL" id="JACLZK010000001">
    <property type="protein sequence ID" value="MBC2881719.1"/>
    <property type="molecule type" value="Genomic_DNA"/>
</dbReference>
<feature type="transmembrane region" description="Helical" evidence="1">
    <location>
        <begin position="300"/>
        <end position="322"/>
    </location>
</feature>
<feature type="transmembrane region" description="Helical" evidence="1">
    <location>
        <begin position="268"/>
        <end position="288"/>
    </location>
</feature>
<feature type="transmembrane region" description="Helical" evidence="1">
    <location>
        <begin position="194"/>
        <end position="212"/>
    </location>
</feature>
<evidence type="ECO:0000256" key="1">
    <source>
        <dbReference type="SAM" id="Phobius"/>
    </source>
</evidence>
<dbReference type="AlphaFoldDB" id="A0A842J6L0"/>
<feature type="transmembrane region" description="Helical" evidence="1">
    <location>
        <begin position="89"/>
        <end position="112"/>
    </location>
</feature>
<feature type="transmembrane region" description="Helical" evidence="1">
    <location>
        <begin position="155"/>
        <end position="174"/>
    </location>
</feature>
<name>A0A842J6L0_9BACT</name>
<gene>
    <name evidence="2" type="ORF">H7R39_00225</name>
</gene>
<comment type="caution">
    <text evidence="2">The sequence shown here is derived from an EMBL/GenBank/DDBJ whole genome shotgun (WGS) entry which is preliminary data.</text>
</comment>
<accession>A0A842J6L0</accession>
<protein>
    <submittedName>
        <fullName evidence="2">YedE-related selenium metabolism membrane protein</fullName>
    </submittedName>
</protein>
<dbReference type="RefSeq" id="WP_185897455.1">
    <property type="nucleotide sequence ID" value="NZ_JACLZK010000001.1"/>
</dbReference>